<dbReference type="RefSeq" id="WP_046310771.1">
    <property type="nucleotide sequence ID" value="NZ_CBCSCY010000027.1"/>
</dbReference>
<keyword evidence="2" id="KW-1003">Cell membrane</keyword>
<accession>A0A0E3ZFL9</accession>
<organism evidence="15 16">
    <name type="scientific">Pontibacter korlensis</name>
    <dbReference type="NCBI Taxonomy" id="400092"/>
    <lineage>
        <taxon>Bacteria</taxon>
        <taxon>Pseudomonadati</taxon>
        <taxon>Bacteroidota</taxon>
        <taxon>Cytophagia</taxon>
        <taxon>Cytophagales</taxon>
        <taxon>Hymenobacteraceae</taxon>
        <taxon>Pontibacter</taxon>
    </lineage>
</organism>
<evidence type="ECO:0000256" key="14">
    <source>
        <dbReference type="SAM" id="Phobius"/>
    </source>
</evidence>
<feature type="transmembrane region" description="Helical" evidence="14">
    <location>
        <begin position="12"/>
        <end position="32"/>
    </location>
</feature>
<evidence type="ECO:0000256" key="2">
    <source>
        <dbReference type="ARBA" id="ARBA00022475"/>
    </source>
</evidence>
<dbReference type="EMBL" id="CP009621">
    <property type="protein sequence ID" value="AKD03569.1"/>
    <property type="molecule type" value="Genomic_DNA"/>
</dbReference>
<evidence type="ECO:0000256" key="11">
    <source>
        <dbReference type="ARBA" id="ARBA00023136"/>
    </source>
</evidence>
<comment type="pathway">
    <text evidence="13">Porphyrin-containing compound metabolism.</text>
</comment>
<evidence type="ECO:0000256" key="12">
    <source>
        <dbReference type="ARBA" id="ARBA00023157"/>
    </source>
</evidence>
<feature type="transmembrane region" description="Helical" evidence="14">
    <location>
        <begin position="215"/>
        <end position="234"/>
    </location>
</feature>
<evidence type="ECO:0000256" key="13">
    <source>
        <dbReference type="ARBA" id="ARBA00023444"/>
    </source>
</evidence>
<dbReference type="GO" id="GO:0051539">
    <property type="term" value="F:4 iron, 4 sulfur cluster binding"/>
    <property type="evidence" value="ECO:0007669"/>
    <property type="project" value="UniProtKB-KW"/>
</dbReference>
<dbReference type="InterPro" id="IPR003780">
    <property type="entry name" value="COX15/CtaA_fam"/>
</dbReference>
<dbReference type="GO" id="GO:0016020">
    <property type="term" value="C:membrane"/>
    <property type="evidence" value="ECO:0007669"/>
    <property type="project" value="UniProtKB-SubCell"/>
</dbReference>
<feature type="transmembrane region" description="Helical" evidence="14">
    <location>
        <begin position="292"/>
        <end position="316"/>
    </location>
</feature>
<feature type="transmembrane region" description="Helical" evidence="14">
    <location>
        <begin position="120"/>
        <end position="140"/>
    </location>
</feature>
<dbReference type="SUPFAM" id="SSF56014">
    <property type="entry name" value="Nitrite and sulphite reductase 4Fe-4S domain-like"/>
    <property type="match status" value="1"/>
</dbReference>
<dbReference type="PATRIC" id="fig|400092.3.peg.2407"/>
<dbReference type="GO" id="GO:0046872">
    <property type="term" value="F:metal ion binding"/>
    <property type="evidence" value="ECO:0007669"/>
    <property type="project" value="UniProtKB-KW"/>
</dbReference>
<reference evidence="15 16" key="1">
    <citation type="journal article" date="2015" name="Sci. Rep.">
        <title>Unraveling adaptation of Pontibacter korlensis to radiation and infertility in desert through complete genome and comparative transcriptomic analysis.</title>
        <authorList>
            <person name="Dai J."/>
            <person name="Dai W."/>
            <person name="Qiu C."/>
            <person name="Yang Z."/>
            <person name="Zhang Y."/>
            <person name="Zhou M."/>
            <person name="Zhang L."/>
            <person name="Fang C."/>
            <person name="Gao Q."/>
            <person name="Yang Q."/>
            <person name="Li X."/>
            <person name="Wang Z."/>
            <person name="Wang Z."/>
            <person name="Jia Z."/>
            <person name="Chen X."/>
        </authorList>
    </citation>
    <scope>NUCLEOTIDE SEQUENCE [LARGE SCALE GENOMIC DNA]</scope>
    <source>
        <strain evidence="15 16">X14-1T</strain>
    </source>
</reference>
<evidence type="ECO:0000256" key="10">
    <source>
        <dbReference type="ARBA" id="ARBA00023133"/>
    </source>
</evidence>
<evidence type="ECO:0000313" key="15">
    <source>
        <dbReference type="EMBL" id="AKD03569.1"/>
    </source>
</evidence>
<feature type="transmembrane region" description="Helical" evidence="14">
    <location>
        <begin position="173"/>
        <end position="195"/>
    </location>
</feature>
<evidence type="ECO:0000313" key="16">
    <source>
        <dbReference type="Proteomes" id="UP000033109"/>
    </source>
</evidence>
<evidence type="ECO:0000256" key="9">
    <source>
        <dbReference type="ARBA" id="ARBA00023014"/>
    </source>
</evidence>
<evidence type="ECO:0000256" key="8">
    <source>
        <dbReference type="ARBA" id="ARBA00023004"/>
    </source>
</evidence>
<feature type="transmembrane region" description="Helical" evidence="14">
    <location>
        <begin position="262"/>
        <end position="280"/>
    </location>
</feature>
<evidence type="ECO:0000256" key="5">
    <source>
        <dbReference type="ARBA" id="ARBA00022723"/>
    </source>
</evidence>
<dbReference type="InterPro" id="IPR045854">
    <property type="entry name" value="NO2/SO3_Rdtase_4Fe4S_sf"/>
</dbReference>
<dbReference type="PANTHER" id="PTHR35457">
    <property type="entry name" value="HEME A SYNTHASE"/>
    <property type="match status" value="1"/>
</dbReference>
<keyword evidence="7" id="KW-0560">Oxidoreductase</keyword>
<evidence type="ECO:0000256" key="6">
    <source>
        <dbReference type="ARBA" id="ARBA00022989"/>
    </source>
</evidence>
<sequence length="358" mass="40158">MANKSFQYKRFRNIGVLTVFAVYFLILVGGIVRSTGSGMGCPDWPKCFGSWVPPTDVSQLPDDYLEVYKQKRIEKNQKLAGYLDNIGFDNVSSAIFSHPSQYIETEFNVTKTWIEYLNRLVGVLIGIFIFLTVVYAVPFLKRDKTVFYLALGSFLLVGVQGWLGSIVVSTNLLPITITIHMALALVIVAMLQYAVARADKNSFSAEISYSPKLNLLLWILATVTFGQILLGTQVREEVDLVSFMLGGTERATWVEKLGTSFYIHRSFSIVLLALHVYVALQIYRLQNRRLNMLTSAMLVIVGAEVLIGVLLSYFAIPPVLQPLHLTLAALLFGVQFQLLIIYHYASRKAENPQVVVDK</sequence>
<proteinExistence type="predicted"/>
<keyword evidence="9" id="KW-0411">Iron-sulfur</keyword>
<keyword evidence="4 14" id="KW-0812">Transmembrane</keyword>
<dbReference type="STRING" id="400092.PKOR_11025"/>
<evidence type="ECO:0000256" key="7">
    <source>
        <dbReference type="ARBA" id="ARBA00023002"/>
    </source>
</evidence>
<dbReference type="GO" id="GO:0006784">
    <property type="term" value="P:heme A biosynthetic process"/>
    <property type="evidence" value="ECO:0007669"/>
    <property type="project" value="InterPro"/>
</dbReference>
<evidence type="ECO:0000256" key="4">
    <source>
        <dbReference type="ARBA" id="ARBA00022692"/>
    </source>
</evidence>
<dbReference type="GO" id="GO:0016491">
    <property type="term" value="F:oxidoreductase activity"/>
    <property type="evidence" value="ECO:0007669"/>
    <property type="project" value="UniProtKB-KW"/>
</dbReference>
<keyword evidence="11 14" id="KW-0472">Membrane</keyword>
<keyword evidence="5" id="KW-0479">Metal-binding</keyword>
<feature type="transmembrane region" description="Helical" evidence="14">
    <location>
        <begin position="147"/>
        <end position="167"/>
    </location>
</feature>
<keyword evidence="16" id="KW-1185">Reference proteome</keyword>
<feature type="transmembrane region" description="Helical" evidence="14">
    <location>
        <begin position="322"/>
        <end position="342"/>
    </location>
</feature>
<protein>
    <submittedName>
        <fullName evidence="15">Cytochrome oxidase assembly protein</fullName>
    </submittedName>
</protein>
<keyword evidence="10" id="KW-0350">Heme biosynthesis</keyword>
<dbReference type="AlphaFoldDB" id="A0A0E3ZFL9"/>
<dbReference type="Pfam" id="PF02628">
    <property type="entry name" value="COX15-CtaA"/>
    <property type="match status" value="2"/>
</dbReference>
<keyword evidence="12" id="KW-1015">Disulfide bond</keyword>
<comment type="subcellular location">
    <subcellularLocation>
        <location evidence="1">Membrane</location>
        <topology evidence="1">Multi-pass membrane protein</topology>
    </subcellularLocation>
</comment>
<dbReference type="OrthoDB" id="1447144at2"/>
<keyword evidence="6 14" id="KW-1133">Transmembrane helix</keyword>
<keyword evidence="3" id="KW-0004">4Fe-4S</keyword>
<dbReference type="KEGG" id="pko:PKOR_11025"/>
<name>A0A0E3ZFL9_9BACT</name>
<dbReference type="PANTHER" id="PTHR35457:SF1">
    <property type="entry name" value="HEME A SYNTHASE"/>
    <property type="match status" value="1"/>
</dbReference>
<dbReference type="InterPro" id="IPR050450">
    <property type="entry name" value="COX15/CtaA_HemeA_synthase"/>
</dbReference>
<keyword evidence="8" id="KW-0408">Iron</keyword>
<gene>
    <name evidence="15" type="ORF">PKOR_11025</name>
</gene>
<evidence type="ECO:0000256" key="1">
    <source>
        <dbReference type="ARBA" id="ARBA00004141"/>
    </source>
</evidence>
<dbReference type="Proteomes" id="UP000033109">
    <property type="component" value="Chromosome"/>
</dbReference>
<dbReference type="HOGENOM" id="CLU_041525_1_0_10"/>
<evidence type="ECO:0000256" key="3">
    <source>
        <dbReference type="ARBA" id="ARBA00022485"/>
    </source>
</evidence>